<keyword evidence="6" id="KW-0479">Metal-binding</keyword>
<feature type="region of interest" description="Disordered" evidence="7">
    <location>
        <begin position="1"/>
        <end position="31"/>
    </location>
</feature>
<dbReference type="Pfam" id="PF01997">
    <property type="entry name" value="Translin"/>
    <property type="match status" value="1"/>
</dbReference>
<dbReference type="GO" id="GO:0043565">
    <property type="term" value="F:sequence-specific DNA binding"/>
    <property type="evidence" value="ECO:0007669"/>
    <property type="project" value="InterPro"/>
</dbReference>
<dbReference type="InterPro" id="IPR016068">
    <property type="entry name" value="Translin_N"/>
</dbReference>
<keyword evidence="6" id="KW-0460">Magnesium</keyword>
<keyword evidence="4" id="KW-0963">Cytoplasm</keyword>
<dbReference type="Gene3D" id="1.20.58.190">
    <property type="entry name" value="Translin, domain 1"/>
    <property type="match status" value="1"/>
</dbReference>
<dbReference type="InterPro" id="IPR016069">
    <property type="entry name" value="Translin_C"/>
</dbReference>
<dbReference type="GO" id="GO:0005737">
    <property type="term" value="C:cytoplasm"/>
    <property type="evidence" value="ECO:0007669"/>
    <property type="project" value="UniProtKB-SubCell"/>
</dbReference>
<evidence type="ECO:0000256" key="2">
    <source>
        <dbReference type="ARBA" id="ARBA00004496"/>
    </source>
</evidence>
<evidence type="ECO:0000256" key="7">
    <source>
        <dbReference type="SAM" id="MobiDB-lite"/>
    </source>
</evidence>
<comment type="caution">
    <text evidence="8">The sequence shown here is derived from an EMBL/GenBank/DDBJ whole genome shotgun (WGS) entry which is preliminary data.</text>
</comment>
<dbReference type="STRING" id="104452.A0A0L7L3R8"/>
<dbReference type="CDD" id="cd14820">
    <property type="entry name" value="TRAX"/>
    <property type="match status" value="1"/>
</dbReference>
<dbReference type="InterPro" id="IPR036081">
    <property type="entry name" value="Translin_sf"/>
</dbReference>
<dbReference type="AlphaFoldDB" id="A0A0L7L3R8"/>
<organism evidence="8 9">
    <name type="scientific">Operophtera brumata</name>
    <name type="common">Winter moth</name>
    <name type="synonym">Phalaena brumata</name>
    <dbReference type="NCBI Taxonomy" id="104452"/>
    <lineage>
        <taxon>Eukaryota</taxon>
        <taxon>Metazoa</taxon>
        <taxon>Ecdysozoa</taxon>
        <taxon>Arthropoda</taxon>
        <taxon>Hexapoda</taxon>
        <taxon>Insecta</taxon>
        <taxon>Pterygota</taxon>
        <taxon>Neoptera</taxon>
        <taxon>Endopterygota</taxon>
        <taxon>Lepidoptera</taxon>
        <taxon>Glossata</taxon>
        <taxon>Ditrysia</taxon>
        <taxon>Geometroidea</taxon>
        <taxon>Geometridae</taxon>
        <taxon>Larentiinae</taxon>
        <taxon>Operophtera</taxon>
    </lineage>
</organism>
<keyword evidence="9" id="KW-1185">Reference proteome</keyword>
<evidence type="ECO:0000256" key="5">
    <source>
        <dbReference type="ARBA" id="ARBA00023242"/>
    </source>
</evidence>
<gene>
    <name evidence="8" type="ORF">OBRU01_15818</name>
</gene>
<comment type="similarity">
    <text evidence="3">Belongs to the translin family.</text>
</comment>
<accession>A0A0L7L3R8</accession>
<evidence type="ECO:0000256" key="3">
    <source>
        <dbReference type="ARBA" id="ARBA00005902"/>
    </source>
</evidence>
<proteinExistence type="inferred from homology"/>
<evidence type="ECO:0000256" key="1">
    <source>
        <dbReference type="ARBA" id="ARBA00004123"/>
    </source>
</evidence>
<dbReference type="InterPro" id="IPR002848">
    <property type="entry name" value="Translin_fam"/>
</dbReference>
<evidence type="ECO:0000256" key="4">
    <source>
        <dbReference type="ARBA" id="ARBA00022490"/>
    </source>
</evidence>
<dbReference type="Gene3D" id="1.20.58.200">
    <property type="entry name" value="Translin, domain 2"/>
    <property type="match status" value="1"/>
</dbReference>
<dbReference type="GO" id="GO:0005634">
    <property type="term" value="C:nucleus"/>
    <property type="evidence" value="ECO:0007669"/>
    <property type="project" value="UniProtKB-SubCell"/>
</dbReference>
<dbReference type="OrthoDB" id="31005at2759"/>
<keyword evidence="5" id="KW-0539">Nucleus</keyword>
<sequence>MSGNGRNRGHRRNNHNNHNSNQTLSSVAREATSDLADDSPTMLMFQGMHHKLTNRQDRNERLVKCSRDVTIESKRIIFLLHSIVKKESLTKKIEEAKERIQKLINGPIKAITLELENSPAYLHSRAVTAGYQEYIEARTLLSLMEKKEIITYPEVLQELTYTTTSEEGTVKTLVALVPQLDYMLGLADLSGELMRRAINSISSGDSEDCFFACQAVRELYAGFLGLFNVGKEIARKQPTTRANVSKVEYAVYALRVRGGEAPPSLLLGAAGAGEWDRHAHSDDEGFY</sequence>
<protein>
    <submittedName>
        <fullName evidence="8">Putative translin-associated factor X</fullName>
    </submittedName>
</protein>
<dbReference type="EMBL" id="JTDY01003110">
    <property type="protein sequence ID" value="KOB70133.1"/>
    <property type="molecule type" value="Genomic_DNA"/>
</dbReference>
<dbReference type="Proteomes" id="UP000037510">
    <property type="component" value="Unassembled WGS sequence"/>
</dbReference>
<evidence type="ECO:0000313" key="8">
    <source>
        <dbReference type="EMBL" id="KOB70133.1"/>
    </source>
</evidence>
<evidence type="ECO:0000256" key="6">
    <source>
        <dbReference type="PIRSR" id="PIRSR602848-1"/>
    </source>
</evidence>
<evidence type="ECO:0000313" key="9">
    <source>
        <dbReference type="Proteomes" id="UP000037510"/>
    </source>
</evidence>
<dbReference type="PANTHER" id="PTHR10741">
    <property type="entry name" value="TRANSLIN AND TRANSLIN ASSOCIATED PROTEIN X"/>
    <property type="match status" value="1"/>
</dbReference>
<dbReference type="GO" id="GO:0046872">
    <property type="term" value="F:metal ion binding"/>
    <property type="evidence" value="ECO:0007669"/>
    <property type="project" value="UniProtKB-KW"/>
</dbReference>
<feature type="binding site" evidence="6">
    <location>
        <position position="192"/>
    </location>
    <ligand>
        <name>Mg(2+)</name>
        <dbReference type="ChEBI" id="CHEBI:18420"/>
    </ligand>
</feature>
<comment type="subcellular location">
    <subcellularLocation>
        <location evidence="2">Cytoplasm</location>
    </subcellularLocation>
    <subcellularLocation>
        <location evidence="1">Nucleus</location>
    </subcellularLocation>
</comment>
<name>A0A0L7L3R8_OPEBR</name>
<reference evidence="8 9" key="1">
    <citation type="journal article" date="2015" name="Genome Biol. Evol.">
        <title>The genome of winter moth (Operophtera brumata) provides a genomic perspective on sexual dimorphism and phenology.</title>
        <authorList>
            <person name="Derks M.F."/>
            <person name="Smit S."/>
            <person name="Salis L."/>
            <person name="Schijlen E."/>
            <person name="Bossers A."/>
            <person name="Mateman C."/>
            <person name="Pijl A.S."/>
            <person name="de Ridder D."/>
            <person name="Groenen M.A."/>
            <person name="Visser M.E."/>
            <person name="Megens H.J."/>
        </authorList>
    </citation>
    <scope>NUCLEOTIDE SEQUENCE [LARGE SCALE GENOMIC DNA]</scope>
    <source>
        <strain evidence="8">WM2013NL</strain>
        <tissue evidence="8">Head and thorax</tissue>
    </source>
</reference>
<feature type="binding site" evidence="6">
    <location>
        <position position="136"/>
    </location>
    <ligand>
        <name>Mg(2+)</name>
        <dbReference type="ChEBI" id="CHEBI:18420"/>
    </ligand>
</feature>
<dbReference type="SUPFAM" id="SSF74784">
    <property type="entry name" value="Translin"/>
    <property type="match status" value="1"/>
</dbReference>